<protein>
    <recommendedName>
        <fullName evidence="5">Protein tipE</fullName>
    </recommendedName>
</protein>
<evidence type="ECO:0000256" key="2">
    <source>
        <dbReference type="SAM" id="Phobius"/>
    </source>
</evidence>
<proteinExistence type="predicted"/>
<feature type="region of interest" description="Disordered" evidence="1">
    <location>
        <begin position="226"/>
        <end position="247"/>
    </location>
</feature>
<feature type="transmembrane region" description="Helical" evidence="2">
    <location>
        <begin position="28"/>
        <end position="53"/>
    </location>
</feature>
<keyword evidence="4" id="KW-1185">Reference proteome</keyword>
<evidence type="ECO:0008006" key="5">
    <source>
        <dbReference type="Google" id="ProtNLM"/>
    </source>
</evidence>
<dbReference type="EMBL" id="OU963868">
    <property type="protein sequence ID" value="CAH0393972.1"/>
    <property type="molecule type" value="Genomic_DNA"/>
</dbReference>
<dbReference type="OrthoDB" id="8175770at2759"/>
<sequence>MGEESAGDGEGDKQQLLAEMTLLAKIKFYTSLFLGTTAILSVFAFLFLIPFVVDPAISTILADYDPEPITCMVTETVYAEGLSNCTWASCREGCTAPQTRCHQIFVNYSVLHYHEFRNKGITNLEGFHWDVADRKFLINTEGCGYPPRVNCSVFVKEYGPAHIGKIFPCYYSRAYSEHVVLRYSWDDNLRHLILSLAVPNLLFGISTGVLSYWYCPRCTSQPTYVEEFSNKDESEEEDYEDTDEAEY</sequence>
<gene>
    <name evidence="3" type="ORF">BEMITA_LOCUS12322</name>
</gene>
<dbReference type="PANTHER" id="PTHR12335:SF5">
    <property type="entry name" value="IP20336P"/>
    <property type="match status" value="1"/>
</dbReference>
<organism evidence="3 4">
    <name type="scientific">Bemisia tabaci</name>
    <name type="common">Sweetpotato whitefly</name>
    <name type="synonym">Aleurodes tabaci</name>
    <dbReference type="NCBI Taxonomy" id="7038"/>
    <lineage>
        <taxon>Eukaryota</taxon>
        <taxon>Metazoa</taxon>
        <taxon>Ecdysozoa</taxon>
        <taxon>Arthropoda</taxon>
        <taxon>Hexapoda</taxon>
        <taxon>Insecta</taxon>
        <taxon>Pterygota</taxon>
        <taxon>Neoptera</taxon>
        <taxon>Paraneoptera</taxon>
        <taxon>Hemiptera</taxon>
        <taxon>Sternorrhyncha</taxon>
        <taxon>Aleyrodoidea</taxon>
        <taxon>Aleyrodidae</taxon>
        <taxon>Aleyrodinae</taxon>
        <taxon>Bemisia</taxon>
    </lineage>
</organism>
<feature type="transmembrane region" description="Helical" evidence="2">
    <location>
        <begin position="192"/>
        <end position="214"/>
    </location>
</feature>
<dbReference type="GO" id="GO:0017080">
    <property type="term" value="F:sodium channel regulator activity"/>
    <property type="evidence" value="ECO:0007669"/>
    <property type="project" value="TreeGrafter"/>
</dbReference>
<dbReference type="KEGG" id="btab:109039380"/>
<evidence type="ECO:0000313" key="3">
    <source>
        <dbReference type="EMBL" id="CAH0393972.1"/>
    </source>
</evidence>
<dbReference type="InterPro" id="IPR031578">
    <property type="entry name" value="TipE"/>
</dbReference>
<keyword evidence="2" id="KW-0472">Membrane</keyword>
<name>A0A9P0AGC7_BEMTA</name>
<evidence type="ECO:0000256" key="1">
    <source>
        <dbReference type="SAM" id="MobiDB-lite"/>
    </source>
</evidence>
<reference evidence="3" key="1">
    <citation type="submission" date="2021-12" db="EMBL/GenBank/DDBJ databases">
        <authorList>
            <person name="King R."/>
        </authorList>
    </citation>
    <scope>NUCLEOTIDE SEQUENCE</scope>
</reference>
<dbReference type="Pfam" id="PF16972">
    <property type="entry name" value="TipE"/>
    <property type="match status" value="2"/>
</dbReference>
<dbReference type="GO" id="GO:0005886">
    <property type="term" value="C:plasma membrane"/>
    <property type="evidence" value="ECO:0007669"/>
    <property type="project" value="TreeGrafter"/>
</dbReference>
<dbReference type="GO" id="GO:0002028">
    <property type="term" value="P:regulation of sodium ion transport"/>
    <property type="evidence" value="ECO:0007669"/>
    <property type="project" value="TreeGrafter"/>
</dbReference>
<keyword evidence="2" id="KW-1133">Transmembrane helix</keyword>
<accession>A0A9P0AGC7</accession>
<feature type="compositionally biased region" description="Acidic residues" evidence="1">
    <location>
        <begin position="233"/>
        <end position="247"/>
    </location>
</feature>
<dbReference type="PANTHER" id="PTHR12335">
    <property type="entry name" value="TIPE PROTEIN TEMPERATURE-INDUCED PARALYTIC E"/>
    <property type="match status" value="1"/>
</dbReference>
<evidence type="ECO:0000313" key="4">
    <source>
        <dbReference type="Proteomes" id="UP001152759"/>
    </source>
</evidence>
<keyword evidence="2" id="KW-0812">Transmembrane</keyword>
<dbReference type="Proteomes" id="UP001152759">
    <property type="component" value="Chromosome 7"/>
</dbReference>
<dbReference type="AlphaFoldDB" id="A0A9P0AGC7"/>